<reference evidence="2" key="1">
    <citation type="submission" date="2021-02" db="EMBL/GenBank/DDBJ databases">
        <authorList>
            <person name="Nowell W R."/>
        </authorList>
    </citation>
    <scope>NUCLEOTIDE SEQUENCE</scope>
</reference>
<dbReference type="Proteomes" id="UP000663889">
    <property type="component" value="Unassembled WGS sequence"/>
</dbReference>
<evidence type="ECO:0000313" key="3">
    <source>
        <dbReference type="EMBL" id="CAF3801920.1"/>
    </source>
</evidence>
<name>A0A814UMG4_9BILA</name>
<dbReference type="AlphaFoldDB" id="A0A814UMG4"/>
<comment type="caution">
    <text evidence="2">The sequence shown here is derived from an EMBL/GenBank/DDBJ whole genome shotgun (WGS) entry which is preliminary data.</text>
</comment>
<keyword evidence="1" id="KW-1133">Transmembrane helix</keyword>
<dbReference type="EMBL" id="CAJOBE010002136">
    <property type="protein sequence ID" value="CAF3801920.1"/>
    <property type="molecule type" value="Genomic_DNA"/>
</dbReference>
<evidence type="ECO:0000313" key="2">
    <source>
        <dbReference type="EMBL" id="CAF1177607.1"/>
    </source>
</evidence>
<keyword evidence="1" id="KW-0812">Transmembrane</keyword>
<organism evidence="2 4">
    <name type="scientific">Rotaria sordida</name>
    <dbReference type="NCBI Taxonomy" id="392033"/>
    <lineage>
        <taxon>Eukaryota</taxon>
        <taxon>Metazoa</taxon>
        <taxon>Spiralia</taxon>
        <taxon>Gnathifera</taxon>
        <taxon>Rotifera</taxon>
        <taxon>Eurotatoria</taxon>
        <taxon>Bdelloidea</taxon>
        <taxon>Philodinida</taxon>
        <taxon>Philodinidae</taxon>
        <taxon>Rotaria</taxon>
    </lineage>
</organism>
<evidence type="ECO:0000313" key="4">
    <source>
        <dbReference type="Proteomes" id="UP000663889"/>
    </source>
</evidence>
<sequence>MGHFQPLLPLFKTNLTRRRSRTWQILGFVVLIFLGLTLIAVRYLPTVVIDPVSVLKNRDFKDIFVPPIPRPPINWPYQDHNHSLHLVDEQSKLQRKIDQNKVESINSDDNKHDNLNNIDKKTNLYKTSSQISILPKDNLTQLFSNMSIEELQKIQSAEMRREKVREMGLFGNKREKSEKVDKYEYHASGKGPRSGYGPSSMLAPPSSPYLTGASPFFDAYGQVASQGKMGKYGKYGGQNKNVYGADPLQQAMLLPPQSAAAMQAQAAAMLQMQQYMQGQGGAGQFAGILPPIQMPLSAAQQAGLVPNQVQPFYAFPGQQVGTPYFDPNSLGYQQQGAFAPYQQPNMYDPSSAAMYAGPYGYMPAAF</sequence>
<keyword evidence="1" id="KW-0472">Membrane</keyword>
<dbReference type="Proteomes" id="UP000663874">
    <property type="component" value="Unassembled WGS sequence"/>
</dbReference>
<proteinExistence type="predicted"/>
<feature type="transmembrane region" description="Helical" evidence="1">
    <location>
        <begin position="25"/>
        <end position="44"/>
    </location>
</feature>
<evidence type="ECO:0000256" key="1">
    <source>
        <dbReference type="SAM" id="Phobius"/>
    </source>
</evidence>
<protein>
    <submittedName>
        <fullName evidence="2">Uncharacterized protein</fullName>
    </submittedName>
</protein>
<gene>
    <name evidence="3" type="ORF">FNK824_LOCUS15057</name>
    <name evidence="2" type="ORF">SEV965_LOCUS19869</name>
</gene>
<accession>A0A814UMG4</accession>
<dbReference type="EMBL" id="CAJNOU010001259">
    <property type="protein sequence ID" value="CAF1177607.1"/>
    <property type="molecule type" value="Genomic_DNA"/>
</dbReference>